<dbReference type="Pfam" id="PF02878">
    <property type="entry name" value="PGM_PMM_I"/>
    <property type="match status" value="1"/>
</dbReference>
<dbReference type="EMBL" id="JBHPBY010000482">
    <property type="protein sequence ID" value="MFC1853361.1"/>
    <property type="molecule type" value="Genomic_DNA"/>
</dbReference>
<proteinExistence type="inferred from homology"/>
<gene>
    <name evidence="12" type="ORF">ACFL27_24455</name>
</gene>
<dbReference type="InterPro" id="IPR005843">
    <property type="entry name" value="A-D-PHexomutase_C"/>
</dbReference>
<feature type="domain" description="Alpha-D-phosphohexomutase alpha/beta/alpha" evidence="10">
    <location>
        <begin position="156"/>
        <end position="253"/>
    </location>
</feature>
<dbReference type="Gene3D" id="3.30.310.50">
    <property type="entry name" value="Alpha-D-phosphohexomutase, C-terminal domain"/>
    <property type="match status" value="1"/>
</dbReference>
<dbReference type="PRINTS" id="PR00509">
    <property type="entry name" value="PGMPMM"/>
</dbReference>
<dbReference type="Pfam" id="PF02879">
    <property type="entry name" value="PGM_PMM_II"/>
    <property type="match status" value="1"/>
</dbReference>
<sequence length="464" mass="51872">MIMDFHPQIFREYDIRGLVDTEITPALAFAIGQAVVQYLHRRGESPGPIVVGHDHRLSSPDLAQAVIQGINKTGWNVRFIGEVPTPVYYFALATMPSKGGLMITASHNPPEYNGFKVNHGPDSLFGPQIKELYEIIQKNDYPQGRGTVSTVELRDKYLRDVLSRLKLHQKMKVVIDAGNGTAGLIAPQLLRDLGCDVFPLFCEPDGNFPNHHPDPTVEANLQDLITAVALHEADLGVAYDGDSDRIGVVDEQGHIIWGDRLLALYAQDLLARQKNAKIIFEVKCSTVLPEIIKQAGGIPIMYRAGHSLIKKKMKEEQALLAGEMSGHMFFAENYYGYDDALYASAKLVEILSRKAAPFSTVMKDIPLYPSTPELRISCPEDKKTDVVSKTKAIFRQKNKIIDIDGVRVIFDQGWGLLRASNTQAILVLRFEAFTKTALKEIIRTFHHELTQFNELDLTPLQAWL</sequence>
<comment type="cofactor">
    <cofactor evidence="1">
        <name>Mg(2+)</name>
        <dbReference type="ChEBI" id="CHEBI:18420"/>
    </cofactor>
</comment>
<dbReference type="PANTHER" id="PTHR43771:SF2">
    <property type="entry name" value="PHOSPHOMANNOMUTASE_PHOSPHOGLUCOMUTASE"/>
    <property type="match status" value="1"/>
</dbReference>
<dbReference type="Pfam" id="PF00408">
    <property type="entry name" value="PGM_PMM_IV"/>
    <property type="match status" value="1"/>
</dbReference>
<evidence type="ECO:0000256" key="3">
    <source>
        <dbReference type="ARBA" id="ARBA00022553"/>
    </source>
</evidence>
<evidence type="ECO:0000256" key="5">
    <source>
        <dbReference type="ARBA" id="ARBA00022842"/>
    </source>
</evidence>
<comment type="caution">
    <text evidence="12">The sequence shown here is derived from an EMBL/GenBank/DDBJ whole genome shotgun (WGS) entry which is preliminary data.</text>
</comment>
<evidence type="ECO:0000259" key="9">
    <source>
        <dbReference type="Pfam" id="PF02878"/>
    </source>
</evidence>
<dbReference type="InterPro" id="IPR016066">
    <property type="entry name" value="A-D-PHexomutase_CS"/>
</dbReference>
<keyword evidence="13" id="KW-1185">Reference proteome</keyword>
<dbReference type="InterPro" id="IPR005844">
    <property type="entry name" value="A-D-PHexomutase_a/b/a-I"/>
</dbReference>
<dbReference type="PROSITE" id="PS00710">
    <property type="entry name" value="PGM_PMM"/>
    <property type="match status" value="1"/>
</dbReference>
<dbReference type="PANTHER" id="PTHR43771">
    <property type="entry name" value="PHOSPHOMANNOMUTASE"/>
    <property type="match status" value="1"/>
</dbReference>
<evidence type="ECO:0000256" key="6">
    <source>
        <dbReference type="ARBA" id="ARBA00023235"/>
    </source>
</evidence>
<organism evidence="12 13">
    <name type="scientific">candidate division CSSED10-310 bacterium</name>
    <dbReference type="NCBI Taxonomy" id="2855610"/>
    <lineage>
        <taxon>Bacteria</taxon>
        <taxon>Bacteria division CSSED10-310</taxon>
    </lineage>
</organism>
<evidence type="ECO:0000259" key="11">
    <source>
        <dbReference type="Pfam" id="PF02880"/>
    </source>
</evidence>
<accession>A0ABV6Z4J5</accession>
<evidence type="ECO:0000313" key="12">
    <source>
        <dbReference type="EMBL" id="MFC1853361.1"/>
    </source>
</evidence>
<dbReference type="InterPro" id="IPR016055">
    <property type="entry name" value="A-D-PHexomutase_a/b/a-I/II/III"/>
</dbReference>
<name>A0ABV6Z4J5_UNCC1</name>
<dbReference type="Proteomes" id="UP001594351">
    <property type="component" value="Unassembled WGS sequence"/>
</dbReference>
<dbReference type="CDD" id="cd03089">
    <property type="entry name" value="PMM_PGM"/>
    <property type="match status" value="1"/>
</dbReference>
<keyword evidence="4 7" id="KW-0479">Metal-binding</keyword>
<evidence type="ECO:0000259" key="8">
    <source>
        <dbReference type="Pfam" id="PF00408"/>
    </source>
</evidence>
<dbReference type="Pfam" id="PF02880">
    <property type="entry name" value="PGM_PMM_III"/>
    <property type="match status" value="1"/>
</dbReference>
<comment type="similarity">
    <text evidence="2 7">Belongs to the phosphohexose mutase family.</text>
</comment>
<protein>
    <submittedName>
        <fullName evidence="12">Phosphomannomutase/phosphoglucomutase</fullName>
    </submittedName>
</protein>
<dbReference type="InterPro" id="IPR005841">
    <property type="entry name" value="Alpha-D-phosphohexomutase_SF"/>
</dbReference>
<dbReference type="SUPFAM" id="SSF55957">
    <property type="entry name" value="Phosphoglucomutase, C-terminal domain"/>
    <property type="match status" value="1"/>
</dbReference>
<keyword evidence="5 7" id="KW-0460">Magnesium</keyword>
<dbReference type="InterPro" id="IPR005846">
    <property type="entry name" value="A-D-PHexomutase_a/b/a-III"/>
</dbReference>
<evidence type="ECO:0000259" key="10">
    <source>
        <dbReference type="Pfam" id="PF02879"/>
    </source>
</evidence>
<evidence type="ECO:0000256" key="4">
    <source>
        <dbReference type="ARBA" id="ARBA00022723"/>
    </source>
</evidence>
<keyword evidence="6" id="KW-0413">Isomerase</keyword>
<evidence type="ECO:0000256" key="7">
    <source>
        <dbReference type="RuleBase" id="RU004326"/>
    </source>
</evidence>
<dbReference type="InterPro" id="IPR036900">
    <property type="entry name" value="A-D-PHexomutase_C_sf"/>
</dbReference>
<evidence type="ECO:0000256" key="1">
    <source>
        <dbReference type="ARBA" id="ARBA00001946"/>
    </source>
</evidence>
<feature type="domain" description="Alpha-D-phosphohexomutase alpha/beta/alpha" evidence="11">
    <location>
        <begin position="257"/>
        <end position="365"/>
    </location>
</feature>
<feature type="domain" description="Alpha-D-phosphohexomutase C-terminal" evidence="8">
    <location>
        <begin position="373"/>
        <end position="441"/>
    </location>
</feature>
<dbReference type="Gene3D" id="3.40.120.10">
    <property type="entry name" value="Alpha-D-Glucose-1,6-Bisphosphate, subunit A, domain 3"/>
    <property type="match status" value="3"/>
</dbReference>
<feature type="domain" description="Alpha-D-phosphohexomutase alpha/beta/alpha" evidence="9">
    <location>
        <begin position="8"/>
        <end position="140"/>
    </location>
</feature>
<keyword evidence="3" id="KW-0597">Phosphoprotein</keyword>
<dbReference type="SUPFAM" id="SSF53738">
    <property type="entry name" value="Phosphoglucomutase, first 3 domains"/>
    <property type="match status" value="3"/>
</dbReference>
<reference evidence="12 13" key="1">
    <citation type="submission" date="2024-09" db="EMBL/GenBank/DDBJ databases">
        <title>Laminarin stimulates single cell rates of sulfate reduction while oxygen inhibits transcriptomic activity in coastal marine sediment.</title>
        <authorList>
            <person name="Lindsay M."/>
            <person name="Orcutt B."/>
            <person name="Emerson D."/>
            <person name="Stepanauskas R."/>
            <person name="D'Angelo T."/>
        </authorList>
    </citation>
    <scope>NUCLEOTIDE SEQUENCE [LARGE SCALE GENOMIC DNA]</scope>
    <source>
        <strain evidence="12">SAG AM-311-K15</strain>
    </source>
</reference>
<evidence type="ECO:0000256" key="2">
    <source>
        <dbReference type="ARBA" id="ARBA00010231"/>
    </source>
</evidence>
<dbReference type="InterPro" id="IPR005845">
    <property type="entry name" value="A-D-PHexomutase_a/b/a-II"/>
</dbReference>
<evidence type="ECO:0000313" key="13">
    <source>
        <dbReference type="Proteomes" id="UP001594351"/>
    </source>
</evidence>